<gene>
    <name evidence="2" type="ORF">ACFSOX_23170</name>
</gene>
<sequence length="89" mass="9147">MTESGRKFLLFVLIGLLALPAGLCSAVFTIGGLGMLFDRDPVAQAVSGISLVGAAIGWIFCALVLIGARRLRRMPVTPAAADPAAPPPT</sequence>
<name>A0ABW5ARD1_9BRAD</name>
<organism evidence="2 3">
    <name type="scientific">Rhodoplanes azumiensis</name>
    <dbReference type="NCBI Taxonomy" id="1897628"/>
    <lineage>
        <taxon>Bacteria</taxon>
        <taxon>Pseudomonadati</taxon>
        <taxon>Pseudomonadota</taxon>
        <taxon>Alphaproteobacteria</taxon>
        <taxon>Hyphomicrobiales</taxon>
        <taxon>Nitrobacteraceae</taxon>
        <taxon>Rhodoplanes</taxon>
    </lineage>
</organism>
<evidence type="ECO:0000313" key="2">
    <source>
        <dbReference type="EMBL" id="MFD2185065.1"/>
    </source>
</evidence>
<dbReference type="RefSeq" id="WP_378480184.1">
    <property type="nucleotide sequence ID" value="NZ_JBHUIW010000049.1"/>
</dbReference>
<keyword evidence="1" id="KW-0472">Membrane</keyword>
<keyword evidence="1" id="KW-0812">Transmembrane</keyword>
<evidence type="ECO:0000313" key="3">
    <source>
        <dbReference type="Proteomes" id="UP001597314"/>
    </source>
</evidence>
<protein>
    <submittedName>
        <fullName evidence="2">Uncharacterized protein</fullName>
    </submittedName>
</protein>
<keyword evidence="1" id="KW-1133">Transmembrane helix</keyword>
<keyword evidence="3" id="KW-1185">Reference proteome</keyword>
<comment type="caution">
    <text evidence="2">The sequence shown here is derived from an EMBL/GenBank/DDBJ whole genome shotgun (WGS) entry which is preliminary data.</text>
</comment>
<feature type="transmembrane region" description="Helical" evidence="1">
    <location>
        <begin position="42"/>
        <end position="66"/>
    </location>
</feature>
<reference evidence="3" key="1">
    <citation type="journal article" date="2019" name="Int. J. Syst. Evol. Microbiol.">
        <title>The Global Catalogue of Microorganisms (GCM) 10K type strain sequencing project: providing services to taxonomists for standard genome sequencing and annotation.</title>
        <authorList>
            <consortium name="The Broad Institute Genomics Platform"/>
            <consortium name="The Broad Institute Genome Sequencing Center for Infectious Disease"/>
            <person name="Wu L."/>
            <person name="Ma J."/>
        </authorList>
    </citation>
    <scope>NUCLEOTIDE SEQUENCE [LARGE SCALE GENOMIC DNA]</scope>
    <source>
        <strain evidence="3">CGMCC 1.6774</strain>
    </source>
</reference>
<proteinExistence type="predicted"/>
<dbReference type="Proteomes" id="UP001597314">
    <property type="component" value="Unassembled WGS sequence"/>
</dbReference>
<evidence type="ECO:0000256" key="1">
    <source>
        <dbReference type="SAM" id="Phobius"/>
    </source>
</evidence>
<accession>A0ABW5ARD1</accession>
<dbReference type="EMBL" id="JBHUIW010000049">
    <property type="protein sequence ID" value="MFD2185065.1"/>
    <property type="molecule type" value="Genomic_DNA"/>
</dbReference>